<sequence length="487" mass="52569">MVFSSLLQRSEVSGRGVLLALPLGFLLALLTTLYPLPGMALGVGLGVVLALSKQPQLLMIPFVISLAIPIQRTFAGLPLNATDGLLVLWCLLWPFMLQREQAPHLGRWRVPLLVWAITPFLIATCLAQIGSIAQGNSLKQILRIVEWFMVLPVLLMIFRPQPAFWRFAALTMLLVPCLFAIDGLYELASNGTRLTGMLGIPVPIPEGDMAQIRHTFDISGRAGSSFGGAQGLAMYLVMTMSVAIAHLLISPRPGLRLLAGLCLLVCLGGLAATKSRGGLLGALALVLVMLVVFRPVLLRWLVLLGVLAALAGVLTIAMLPNWDGTIADLVPGRPEAVLDRLIIWGVVFDVFKDNPLFGVGLGNFRDEFFARGVSLNVELGYSSLHAHNTYLEILADTGLVGLLGYLAFLLTVARHLARRWRERCGDDAAVFTLAAIGTLAAYMVFASVDMLLLQNMHFLLVLLLGLGVSDSRADAVGLKVSEPEQMA</sequence>
<feature type="transmembrane region" description="Helical" evidence="5">
    <location>
        <begin position="254"/>
        <end position="271"/>
    </location>
</feature>
<dbReference type="EMBL" id="CP053697">
    <property type="protein sequence ID" value="QKE63350.1"/>
    <property type="molecule type" value="Genomic_DNA"/>
</dbReference>
<dbReference type="Pfam" id="PF04932">
    <property type="entry name" value="Wzy_C"/>
    <property type="match status" value="1"/>
</dbReference>
<dbReference type="InterPro" id="IPR051533">
    <property type="entry name" value="WaaL-like"/>
</dbReference>
<feature type="transmembrane region" description="Helical" evidence="5">
    <location>
        <begin position="232"/>
        <end position="249"/>
    </location>
</feature>
<evidence type="ECO:0000313" key="7">
    <source>
        <dbReference type="EMBL" id="QKE63350.1"/>
    </source>
</evidence>
<keyword evidence="3 5" id="KW-1133">Transmembrane helix</keyword>
<feature type="transmembrane region" description="Helical" evidence="5">
    <location>
        <begin position="428"/>
        <end position="445"/>
    </location>
</feature>
<reference evidence="7" key="1">
    <citation type="submission" date="2020-07" db="EMBL/GenBank/DDBJ databases">
        <title>Nitrate ammonifying Pseudomonas campi sp. nov. isolated from German agricultural grassland.</title>
        <authorList>
            <person name="Timsy T."/>
            <person name="Ulrich A."/>
            <person name="Spanner T."/>
            <person name="Foesel B."/>
            <person name="Kolb S."/>
            <person name="Horn M.A."/>
            <person name="Behrendt U."/>
        </authorList>
    </citation>
    <scope>NUCLEOTIDE SEQUENCE</scope>
    <source>
        <strain evidence="7">S1-A32-2</strain>
    </source>
</reference>
<evidence type="ECO:0000259" key="6">
    <source>
        <dbReference type="Pfam" id="PF04932"/>
    </source>
</evidence>
<evidence type="ECO:0000256" key="1">
    <source>
        <dbReference type="ARBA" id="ARBA00004141"/>
    </source>
</evidence>
<evidence type="ECO:0000256" key="4">
    <source>
        <dbReference type="ARBA" id="ARBA00023136"/>
    </source>
</evidence>
<feature type="transmembrane region" description="Helical" evidence="5">
    <location>
        <begin position="81"/>
        <end position="98"/>
    </location>
</feature>
<dbReference type="GO" id="GO:0016020">
    <property type="term" value="C:membrane"/>
    <property type="evidence" value="ECO:0007669"/>
    <property type="project" value="UniProtKB-SubCell"/>
</dbReference>
<name>A0A6M8FGW1_9GAMM</name>
<evidence type="ECO:0000256" key="5">
    <source>
        <dbReference type="SAM" id="Phobius"/>
    </source>
</evidence>
<evidence type="ECO:0000313" key="8">
    <source>
        <dbReference type="Proteomes" id="UP000501379"/>
    </source>
</evidence>
<dbReference type="AlphaFoldDB" id="A0A6M8FGW1"/>
<dbReference type="PANTHER" id="PTHR37422:SF13">
    <property type="entry name" value="LIPOPOLYSACCHARIDE BIOSYNTHESIS PROTEIN PA4999-RELATED"/>
    <property type="match status" value="1"/>
</dbReference>
<dbReference type="PANTHER" id="PTHR37422">
    <property type="entry name" value="TEICHURONIC ACID BIOSYNTHESIS PROTEIN TUAE"/>
    <property type="match status" value="1"/>
</dbReference>
<proteinExistence type="predicted"/>
<keyword evidence="8" id="KW-1185">Reference proteome</keyword>
<feature type="domain" description="O-antigen ligase-related" evidence="6">
    <location>
        <begin position="262"/>
        <end position="406"/>
    </location>
</feature>
<dbReference type="InterPro" id="IPR007016">
    <property type="entry name" value="O-antigen_ligase-rel_domated"/>
</dbReference>
<feature type="transmembrane region" description="Helical" evidence="5">
    <location>
        <begin position="393"/>
        <end position="416"/>
    </location>
</feature>
<comment type="subcellular location">
    <subcellularLocation>
        <location evidence="1">Membrane</location>
        <topology evidence="1">Multi-pass membrane protein</topology>
    </subcellularLocation>
</comment>
<keyword evidence="7" id="KW-0436">Ligase</keyword>
<evidence type="ECO:0000256" key="3">
    <source>
        <dbReference type="ARBA" id="ARBA00022989"/>
    </source>
</evidence>
<dbReference type="Proteomes" id="UP000501379">
    <property type="component" value="Chromosome"/>
</dbReference>
<feature type="transmembrane region" description="Helical" evidence="5">
    <location>
        <begin position="277"/>
        <end position="293"/>
    </location>
</feature>
<dbReference type="RefSeq" id="WP_173206754.1">
    <property type="nucleotide sequence ID" value="NZ_CP053697.2"/>
</dbReference>
<dbReference type="GO" id="GO:0016874">
    <property type="term" value="F:ligase activity"/>
    <property type="evidence" value="ECO:0007669"/>
    <property type="project" value="UniProtKB-KW"/>
</dbReference>
<feature type="transmembrane region" description="Helical" evidence="5">
    <location>
        <begin position="300"/>
        <end position="319"/>
    </location>
</feature>
<gene>
    <name evidence="7" type="ORF">HNE05_08225</name>
</gene>
<keyword evidence="4 5" id="KW-0472">Membrane</keyword>
<feature type="transmembrane region" description="Helical" evidence="5">
    <location>
        <begin position="110"/>
        <end position="129"/>
    </location>
</feature>
<keyword evidence="2 5" id="KW-0812">Transmembrane</keyword>
<feature type="transmembrane region" description="Helical" evidence="5">
    <location>
        <begin position="165"/>
        <end position="185"/>
    </location>
</feature>
<evidence type="ECO:0000256" key="2">
    <source>
        <dbReference type="ARBA" id="ARBA00022692"/>
    </source>
</evidence>
<dbReference type="KEGG" id="pcam:HNE05_08225"/>
<organism evidence="7 8">
    <name type="scientific">Aquipseudomonas campi</name>
    <dbReference type="NCBI Taxonomy" id="2731681"/>
    <lineage>
        <taxon>Bacteria</taxon>
        <taxon>Pseudomonadati</taxon>
        <taxon>Pseudomonadota</taxon>
        <taxon>Gammaproteobacteria</taxon>
        <taxon>Pseudomonadales</taxon>
        <taxon>Pseudomonadaceae</taxon>
        <taxon>Aquipseudomonas</taxon>
    </lineage>
</organism>
<accession>A0A6M8FGW1</accession>
<protein>
    <submittedName>
        <fullName evidence="7">O-antigen ligase family protein</fullName>
    </submittedName>
</protein>
<feature type="transmembrane region" description="Helical" evidence="5">
    <location>
        <begin position="20"/>
        <end position="50"/>
    </location>
</feature>